<name>A0A7X8SMX0_9BACT</name>
<feature type="domain" description="Thiamine phosphate synthase/TenI" evidence="3">
    <location>
        <begin position="5"/>
        <end position="177"/>
    </location>
</feature>
<dbReference type="InterPro" id="IPR022998">
    <property type="entry name" value="ThiamineP_synth_TenI"/>
</dbReference>
<comment type="pathway">
    <text evidence="1">Cofactor biosynthesis; thiamine diphosphate biosynthesis.</text>
</comment>
<dbReference type="InterPro" id="IPR013785">
    <property type="entry name" value="Aldolase_TIM"/>
</dbReference>
<dbReference type="PANTHER" id="PTHR20857">
    <property type="entry name" value="THIAMINE-PHOSPHATE PYROPHOSPHORYLASE"/>
    <property type="match status" value="1"/>
</dbReference>
<dbReference type="PANTHER" id="PTHR20857:SF15">
    <property type="entry name" value="THIAMINE-PHOSPHATE SYNTHASE"/>
    <property type="match status" value="1"/>
</dbReference>
<dbReference type="GO" id="GO:0005737">
    <property type="term" value="C:cytoplasm"/>
    <property type="evidence" value="ECO:0007669"/>
    <property type="project" value="TreeGrafter"/>
</dbReference>
<dbReference type="RefSeq" id="WP_168883855.1">
    <property type="nucleotide sequence ID" value="NZ_JABAIL010000005.1"/>
</dbReference>
<keyword evidence="2" id="KW-0784">Thiamine biosynthesis</keyword>
<evidence type="ECO:0000256" key="2">
    <source>
        <dbReference type="ARBA" id="ARBA00022977"/>
    </source>
</evidence>
<protein>
    <submittedName>
        <fullName evidence="4">Thiamine phosphate synthase</fullName>
    </submittedName>
</protein>
<dbReference type="Proteomes" id="UP000585050">
    <property type="component" value="Unassembled WGS sequence"/>
</dbReference>
<dbReference type="GO" id="GO:0004789">
    <property type="term" value="F:thiamine-phosphate diphosphorylase activity"/>
    <property type="evidence" value="ECO:0007669"/>
    <property type="project" value="TreeGrafter"/>
</dbReference>
<dbReference type="SUPFAM" id="SSF51391">
    <property type="entry name" value="Thiamin phosphate synthase"/>
    <property type="match status" value="1"/>
</dbReference>
<evidence type="ECO:0000313" key="5">
    <source>
        <dbReference type="Proteomes" id="UP000585050"/>
    </source>
</evidence>
<accession>A0A7X8SMX0</accession>
<dbReference type="InterPro" id="IPR036206">
    <property type="entry name" value="ThiamineP_synth_sf"/>
</dbReference>
<dbReference type="GO" id="GO:0009228">
    <property type="term" value="P:thiamine biosynthetic process"/>
    <property type="evidence" value="ECO:0007669"/>
    <property type="project" value="UniProtKB-KW"/>
</dbReference>
<reference evidence="4 5" key="1">
    <citation type="submission" date="2020-04" db="EMBL/GenBank/DDBJ databases">
        <title>Flammeovirga sp. SR4, a novel species isolated from seawater.</title>
        <authorList>
            <person name="Wang X."/>
        </authorList>
    </citation>
    <scope>NUCLEOTIDE SEQUENCE [LARGE SCALE GENOMIC DNA]</scope>
    <source>
        <strain evidence="4 5">SR4</strain>
    </source>
</reference>
<dbReference type="Gene3D" id="3.20.20.70">
    <property type="entry name" value="Aldolase class I"/>
    <property type="match status" value="1"/>
</dbReference>
<comment type="caution">
    <text evidence="4">The sequence shown here is derived from an EMBL/GenBank/DDBJ whole genome shotgun (WGS) entry which is preliminary data.</text>
</comment>
<dbReference type="CDD" id="cd00564">
    <property type="entry name" value="TMP_TenI"/>
    <property type="match status" value="1"/>
</dbReference>
<sequence>MLIGITTPDFFEEEIHQILFWLENGIDILHIRKPNASEKEVEDFITSIPISYHNKITLHQYHHLVERFDLGGVHFRESDRRSTDKDVFNYWIEKKVRISSSVHDFDELSYLPNKFDYLFLSPVFDSISKEGYQANSSILKKMKENIISTQKIIALGGISPQTILSLKGSSFKGVALLGYLWATSSDQLISKAEQLLSSWKTIDLLP</sequence>
<dbReference type="AlphaFoldDB" id="A0A7X8SMX0"/>
<evidence type="ECO:0000256" key="1">
    <source>
        <dbReference type="ARBA" id="ARBA00004948"/>
    </source>
</evidence>
<dbReference type="EMBL" id="JABAIL010000005">
    <property type="protein sequence ID" value="NLR93150.1"/>
    <property type="molecule type" value="Genomic_DNA"/>
</dbReference>
<proteinExistence type="predicted"/>
<keyword evidence="5" id="KW-1185">Reference proteome</keyword>
<gene>
    <name evidence="4" type="ORF">HGP29_18195</name>
</gene>
<evidence type="ECO:0000259" key="3">
    <source>
        <dbReference type="Pfam" id="PF02581"/>
    </source>
</evidence>
<organism evidence="4 5">
    <name type="scientific">Flammeovirga agarivorans</name>
    <dbReference type="NCBI Taxonomy" id="2726742"/>
    <lineage>
        <taxon>Bacteria</taxon>
        <taxon>Pseudomonadati</taxon>
        <taxon>Bacteroidota</taxon>
        <taxon>Cytophagia</taxon>
        <taxon>Cytophagales</taxon>
        <taxon>Flammeovirgaceae</taxon>
        <taxon>Flammeovirga</taxon>
    </lineage>
</organism>
<dbReference type="Pfam" id="PF02581">
    <property type="entry name" value="TMP-TENI"/>
    <property type="match status" value="1"/>
</dbReference>
<evidence type="ECO:0000313" key="4">
    <source>
        <dbReference type="EMBL" id="NLR93150.1"/>
    </source>
</evidence>